<evidence type="ECO:0000256" key="5">
    <source>
        <dbReference type="ARBA" id="ARBA00022898"/>
    </source>
</evidence>
<gene>
    <name evidence="7" type="ORF">A1Q2_07278</name>
</gene>
<dbReference type="GO" id="GO:0006520">
    <property type="term" value="P:amino acid metabolic process"/>
    <property type="evidence" value="ECO:0007669"/>
    <property type="project" value="InterPro"/>
</dbReference>
<keyword evidence="8" id="KW-1185">Reference proteome</keyword>
<dbReference type="HOGENOM" id="CLU_1385059_0_0_1"/>
<dbReference type="eggNOG" id="KOG0257">
    <property type="taxonomic scope" value="Eukaryota"/>
</dbReference>
<dbReference type="Proteomes" id="UP000006757">
    <property type="component" value="Unassembled WGS sequence"/>
</dbReference>
<organism evidence="7 8">
    <name type="scientific">Trichosporon asahii var. asahii (strain CBS 8904)</name>
    <name type="common">Yeast</name>
    <dbReference type="NCBI Taxonomy" id="1220162"/>
    <lineage>
        <taxon>Eukaryota</taxon>
        <taxon>Fungi</taxon>
        <taxon>Dikarya</taxon>
        <taxon>Basidiomycota</taxon>
        <taxon>Agaricomycotina</taxon>
        <taxon>Tremellomycetes</taxon>
        <taxon>Trichosporonales</taxon>
        <taxon>Trichosporonaceae</taxon>
        <taxon>Trichosporon</taxon>
    </lineage>
</organism>
<accession>K1V2Y3</accession>
<dbReference type="InterPro" id="IPR004839">
    <property type="entry name" value="Aminotransferase_I/II_large"/>
</dbReference>
<protein>
    <recommendedName>
        <fullName evidence="6">Aminotransferase class I/classII large domain-containing protein</fullName>
    </recommendedName>
</protein>
<dbReference type="GO" id="GO:0008483">
    <property type="term" value="F:transaminase activity"/>
    <property type="evidence" value="ECO:0007669"/>
    <property type="project" value="UniProtKB-KW"/>
</dbReference>
<dbReference type="PANTHER" id="PTHR46383:SF1">
    <property type="entry name" value="ASPARTATE AMINOTRANSFERASE"/>
    <property type="match status" value="1"/>
</dbReference>
<comment type="cofactor">
    <cofactor evidence="1">
        <name>pyridoxal 5'-phosphate</name>
        <dbReference type="ChEBI" id="CHEBI:597326"/>
    </cofactor>
</comment>
<proteinExistence type="inferred from homology"/>
<keyword evidence="4" id="KW-0808">Transferase</keyword>
<dbReference type="EMBL" id="AMBO01000391">
    <property type="protein sequence ID" value="EKC98264.1"/>
    <property type="molecule type" value="Genomic_DNA"/>
</dbReference>
<dbReference type="PANTHER" id="PTHR46383">
    <property type="entry name" value="ASPARTATE AMINOTRANSFERASE"/>
    <property type="match status" value="1"/>
</dbReference>
<comment type="caution">
    <text evidence="7">The sequence shown here is derived from an EMBL/GenBank/DDBJ whole genome shotgun (WGS) entry which is preliminary data.</text>
</comment>
<dbReference type="InterPro" id="IPR015421">
    <property type="entry name" value="PyrdxlP-dep_Trfase_major"/>
</dbReference>
<evidence type="ECO:0000256" key="4">
    <source>
        <dbReference type="ARBA" id="ARBA00022679"/>
    </source>
</evidence>
<dbReference type="InterPro" id="IPR050596">
    <property type="entry name" value="AspAT/PAT-like"/>
</dbReference>
<evidence type="ECO:0000256" key="1">
    <source>
        <dbReference type="ARBA" id="ARBA00001933"/>
    </source>
</evidence>
<evidence type="ECO:0000313" key="8">
    <source>
        <dbReference type="Proteomes" id="UP000006757"/>
    </source>
</evidence>
<feature type="domain" description="Aminotransferase class I/classII large" evidence="6">
    <location>
        <begin position="78"/>
        <end position="149"/>
    </location>
</feature>
<reference evidence="7 8" key="1">
    <citation type="journal article" date="2012" name="Eukaryot. Cell">
        <title>Genome sequence of the Trichosporon asahii environmental strain CBS 8904.</title>
        <authorList>
            <person name="Yang R.Y."/>
            <person name="Li H.T."/>
            <person name="Zhu H."/>
            <person name="Zhou G.P."/>
            <person name="Wang M."/>
            <person name="Wang L."/>
        </authorList>
    </citation>
    <scope>NUCLEOTIDE SEQUENCE [LARGE SCALE GENOMIC DNA]</scope>
    <source>
        <strain evidence="7 8">CBS 8904</strain>
    </source>
</reference>
<dbReference type="GO" id="GO:0030170">
    <property type="term" value="F:pyridoxal phosphate binding"/>
    <property type="evidence" value="ECO:0007669"/>
    <property type="project" value="InterPro"/>
</dbReference>
<dbReference type="Gene3D" id="3.40.640.10">
    <property type="entry name" value="Type I PLP-dependent aspartate aminotransferase-like (Major domain)"/>
    <property type="match status" value="1"/>
</dbReference>
<name>K1V2Y3_TRIAC</name>
<dbReference type="AlphaFoldDB" id="K1V2Y3"/>
<dbReference type="Pfam" id="PF00155">
    <property type="entry name" value="Aminotran_1_2"/>
    <property type="match status" value="1"/>
</dbReference>
<keyword evidence="3" id="KW-0032">Aminotransferase</keyword>
<evidence type="ECO:0000256" key="2">
    <source>
        <dbReference type="ARBA" id="ARBA00007441"/>
    </source>
</evidence>
<comment type="similarity">
    <text evidence="2">Belongs to the class-I pyridoxal-phosphate-dependent aminotransferase family.</text>
</comment>
<dbReference type="STRING" id="1220162.K1V2Y3"/>
<dbReference type="SUPFAM" id="SSF53383">
    <property type="entry name" value="PLP-dependent transferases"/>
    <property type="match status" value="1"/>
</dbReference>
<evidence type="ECO:0000256" key="3">
    <source>
        <dbReference type="ARBA" id="ARBA00022576"/>
    </source>
</evidence>
<dbReference type="InterPro" id="IPR015424">
    <property type="entry name" value="PyrdxlP-dep_Trfase"/>
</dbReference>
<evidence type="ECO:0000259" key="6">
    <source>
        <dbReference type="Pfam" id="PF00155"/>
    </source>
</evidence>
<sequence length="197" mass="22194">MTQVIRSSEARDTRGGVALRIRGRTVACAERAGRAAAAYRLQKELTPEPVQRRVPPGQRLEVHVREFIGDVYCGYQIPEYTTYSEVLSVFKRLLPIPTALEAQDDYKLNIAELKKAAKILSLSVIVASNPRNPTGQVIQGDDLKELVRMGDGNTTWVSSPDHANPQHRARRVLQLVLLPRRPEHAGQVDLWRRAREQ</sequence>
<evidence type="ECO:0000313" key="7">
    <source>
        <dbReference type="EMBL" id="EKC98264.1"/>
    </source>
</evidence>
<keyword evidence="5" id="KW-0663">Pyridoxal phosphate</keyword>
<dbReference type="InParanoid" id="K1V2Y3"/>